<protein>
    <submittedName>
        <fullName evidence="6">Cyclopropane-fatty-acyl-phospholipid synthase</fullName>
    </submittedName>
</protein>
<keyword evidence="5" id="KW-0443">Lipid metabolism</keyword>
<dbReference type="AlphaFoldDB" id="D3FER4"/>
<dbReference type="SUPFAM" id="SSF53335">
    <property type="entry name" value="S-adenosyl-L-methionine-dependent methyltransferases"/>
    <property type="match status" value="1"/>
</dbReference>
<name>D3FER4_CONWI</name>
<evidence type="ECO:0000256" key="1">
    <source>
        <dbReference type="ARBA" id="ARBA00010815"/>
    </source>
</evidence>
<dbReference type="GO" id="GO:0032259">
    <property type="term" value="P:methylation"/>
    <property type="evidence" value="ECO:0007669"/>
    <property type="project" value="UniProtKB-KW"/>
</dbReference>
<keyword evidence="7" id="KW-1185">Reference proteome</keyword>
<dbReference type="STRING" id="469383.Cwoe_1309"/>
<evidence type="ECO:0000256" key="2">
    <source>
        <dbReference type="ARBA" id="ARBA00022603"/>
    </source>
</evidence>
<dbReference type="GO" id="GO:0008168">
    <property type="term" value="F:methyltransferase activity"/>
    <property type="evidence" value="ECO:0007669"/>
    <property type="project" value="UniProtKB-KW"/>
</dbReference>
<dbReference type="EMBL" id="CP001854">
    <property type="protein sequence ID" value="ADB49738.1"/>
    <property type="molecule type" value="Genomic_DNA"/>
</dbReference>
<dbReference type="InterPro" id="IPR003333">
    <property type="entry name" value="CMAS"/>
</dbReference>
<accession>D3FER4</accession>
<keyword evidence="2" id="KW-0489">Methyltransferase</keyword>
<comment type="similarity">
    <text evidence="1">Belongs to the CFA/CMAS family.</text>
</comment>
<dbReference type="PIRSF" id="PIRSF003085">
    <property type="entry name" value="CMAS"/>
    <property type="match status" value="1"/>
</dbReference>
<proteinExistence type="inferred from homology"/>
<reference evidence="6 7" key="1">
    <citation type="journal article" date="2010" name="Stand. Genomic Sci.">
        <title>Complete genome sequence of Conexibacter woesei type strain (ID131577).</title>
        <authorList>
            <person name="Pukall R."/>
            <person name="Lapidus A."/>
            <person name="Glavina Del Rio T."/>
            <person name="Copeland A."/>
            <person name="Tice H."/>
            <person name="Cheng J.-F."/>
            <person name="Lucas S."/>
            <person name="Chen F."/>
            <person name="Nolan M."/>
            <person name="Bruce D."/>
            <person name="Goodwin L."/>
            <person name="Pitluck S."/>
            <person name="Mavromatis K."/>
            <person name="Ivanova N."/>
            <person name="Ovchinnikova G."/>
            <person name="Pati A."/>
            <person name="Chen A."/>
            <person name="Palaniappan K."/>
            <person name="Land M."/>
            <person name="Hauser L."/>
            <person name="Chang Y.-J."/>
            <person name="Jeffries C.D."/>
            <person name="Chain P."/>
            <person name="Meincke L."/>
            <person name="Sims D."/>
            <person name="Brettin T."/>
            <person name="Detter J.C."/>
            <person name="Rohde M."/>
            <person name="Goeker M."/>
            <person name="Bristow J."/>
            <person name="Eisen J.A."/>
            <person name="Markowitz V."/>
            <person name="Kyrpides N.C."/>
            <person name="Klenk H.-P."/>
            <person name="Hugenholtz P."/>
        </authorList>
    </citation>
    <scope>NUCLEOTIDE SEQUENCE [LARGE SCALE GENOMIC DNA]</scope>
    <source>
        <strain evidence="7">DSM 14684 / CIP 108061 / JCM 11494 / NBRC 100937 / ID131577</strain>
    </source>
</reference>
<dbReference type="OrthoDB" id="9782855at2"/>
<dbReference type="PANTHER" id="PTHR43667:SF1">
    <property type="entry name" value="CYCLOPROPANE-FATTY-ACYL-PHOSPHOLIPID SYNTHASE"/>
    <property type="match status" value="1"/>
</dbReference>
<dbReference type="eggNOG" id="COG2230">
    <property type="taxonomic scope" value="Bacteria"/>
</dbReference>
<dbReference type="Pfam" id="PF02353">
    <property type="entry name" value="CMAS"/>
    <property type="match status" value="1"/>
</dbReference>
<organism evidence="6 7">
    <name type="scientific">Conexibacter woesei (strain DSM 14684 / CCUG 47730 / CIP 108061 / JCM 11494 / NBRC 100937 / ID131577)</name>
    <dbReference type="NCBI Taxonomy" id="469383"/>
    <lineage>
        <taxon>Bacteria</taxon>
        <taxon>Bacillati</taxon>
        <taxon>Actinomycetota</taxon>
        <taxon>Thermoleophilia</taxon>
        <taxon>Solirubrobacterales</taxon>
        <taxon>Conexibacteraceae</taxon>
        <taxon>Conexibacter</taxon>
    </lineage>
</organism>
<dbReference type="Proteomes" id="UP000008229">
    <property type="component" value="Chromosome"/>
</dbReference>
<dbReference type="CDD" id="cd02440">
    <property type="entry name" value="AdoMet_MTases"/>
    <property type="match status" value="1"/>
</dbReference>
<gene>
    <name evidence="6" type="ordered locus">Cwoe_1309</name>
</gene>
<reference evidence="7" key="2">
    <citation type="submission" date="2010-01" db="EMBL/GenBank/DDBJ databases">
        <title>The complete genome of Conexibacter woesei DSM 14684.</title>
        <authorList>
            <consortium name="US DOE Joint Genome Institute (JGI-PGF)"/>
            <person name="Lucas S."/>
            <person name="Copeland A."/>
            <person name="Lapidus A."/>
            <person name="Glavina del Rio T."/>
            <person name="Dalin E."/>
            <person name="Tice H."/>
            <person name="Bruce D."/>
            <person name="Goodwin L."/>
            <person name="Pitluck S."/>
            <person name="Kyrpides N."/>
            <person name="Mavromatis K."/>
            <person name="Ivanova N."/>
            <person name="Mikhailova N."/>
            <person name="Chertkov O."/>
            <person name="Brettin T."/>
            <person name="Detter J.C."/>
            <person name="Han C."/>
            <person name="Larimer F."/>
            <person name="Land M."/>
            <person name="Hauser L."/>
            <person name="Markowitz V."/>
            <person name="Cheng J.-F."/>
            <person name="Hugenholtz P."/>
            <person name="Woyke T."/>
            <person name="Wu D."/>
            <person name="Pukall R."/>
            <person name="Steenblock K."/>
            <person name="Schneider S."/>
            <person name="Klenk H.-P."/>
            <person name="Eisen J.A."/>
        </authorList>
    </citation>
    <scope>NUCLEOTIDE SEQUENCE [LARGE SCALE GENOMIC DNA]</scope>
    <source>
        <strain evidence="7">DSM 14684 / CIP 108061 / JCM 11494 / NBRC 100937 / ID131577</strain>
    </source>
</reference>
<evidence type="ECO:0000256" key="5">
    <source>
        <dbReference type="ARBA" id="ARBA00023098"/>
    </source>
</evidence>
<keyword evidence="4" id="KW-0949">S-adenosyl-L-methionine</keyword>
<evidence type="ECO:0000256" key="4">
    <source>
        <dbReference type="ARBA" id="ARBA00022691"/>
    </source>
</evidence>
<evidence type="ECO:0000313" key="6">
    <source>
        <dbReference type="EMBL" id="ADB49738.1"/>
    </source>
</evidence>
<evidence type="ECO:0000256" key="3">
    <source>
        <dbReference type="ARBA" id="ARBA00022679"/>
    </source>
</evidence>
<keyword evidence="3" id="KW-0808">Transferase</keyword>
<sequence>MPFAVTAPLRREVERAFPDRPFTIRFWDGTEVPSTAPGGPVFTVRSPAAVAHALRAPGQLGIGRAYVTGDVAVDDIDLAMRLLQTWKPAAVDGRTQARLMVAAARAVGVTRPPRKPVAELILSGKRHTRERDAEAVRHHYDVSNDFFRLFLGDAMTYSCAIFSRGASTLEEAQETKLDLVASKLGLREGERVLDVGCGWGSFALHAAERYGVEVVGITLSPSQAALARERVAAAGLSDRVEIRLQDYRELGGEQFDAISSIGMVEHVGETQIDEYARVLAAALKPGGRLLNHGITRQRHGEPEAGPFSDRYVFPDGEPLQLSRVLLALERAGFVTQHVDGFANDYAETLKHWYERLDANLPEATRLAGEERIRVWRLYLRAARNGFRTGFTGIYQVRAQLPAEDVLPGQTPAGADGRRETAQA</sequence>
<dbReference type="GO" id="GO:0008610">
    <property type="term" value="P:lipid biosynthetic process"/>
    <property type="evidence" value="ECO:0007669"/>
    <property type="project" value="InterPro"/>
</dbReference>
<evidence type="ECO:0000313" key="7">
    <source>
        <dbReference type="Proteomes" id="UP000008229"/>
    </source>
</evidence>
<dbReference type="InterPro" id="IPR050723">
    <property type="entry name" value="CFA/CMAS"/>
</dbReference>
<dbReference type="InterPro" id="IPR029063">
    <property type="entry name" value="SAM-dependent_MTases_sf"/>
</dbReference>
<dbReference type="Gene3D" id="3.40.50.150">
    <property type="entry name" value="Vaccinia Virus protein VP39"/>
    <property type="match status" value="1"/>
</dbReference>
<dbReference type="HOGENOM" id="CLU_026434_6_2_11"/>
<dbReference type="KEGG" id="cwo:Cwoe_1309"/>
<dbReference type="PANTHER" id="PTHR43667">
    <property type="entry name" value="CYCLOPROPANE-FATTY-ACYL-PHOSPHOLIPID SYNTHASE"/>
    <property type="match status" value="1"/>
</dbReference>
<dbReference type="RefSeq" id="WP_012932789.1">
    <property type="nucleotide sequence ID" value="NC_013739.1"/>
</dbReference>